<keyword evidence="3" id="KW-1185">Reference proteome</keyword>
<dbReference type="EMBL" id="CP002408">
    <property type="protein sequence ID" value="AFU59948.1"/>
    <property type="molecule type" value="Genomic_DNA"/>
</dbReference>
<reference evidence="2 3" key="1">
    <citation type="journal article" date="2012" name="Environ. Microbiol.">
        <title>The genome of the ammonia-oxidizing Candidatus Nitrososphaera gargensis: insights into metabolic versatility and environmental adaptations.</title>
        <authorList>
            <person name="Spang A."/>
            <person name="Poehlein A."/>
            <person name="Offre P."/>
            <person name="Zumbragel S."/>
            <person name="Haider S."/>
            <person name="Rychlik N."/>
            <person name="Nowka B."/>
            <person name="Schmeisser C."/>
            <person name="Lebedeva E.V."/>
            <person name="Rattei T."/>
            <person name="Bohm C."/>
            <person name="Schmid M."/>
            <person name="Galushko A."/>
            <person name="Hatzenpichler R."/>
            <person name="Weinmaier T."/>
            <person name="Daniel R."/>
            <person name="Schleper C."/>
            <person name="Spieck E."/>
            <person name="Streit W."/>
            <person name="Wagner M."/>
        </authorList>
    </citation>
    <scope>NUCLEOTIDE SEQUENCE [LARGE SCALE GENOMIC DNA]</scope>
    <source>
        <strain evidence="3">Ga9.2</strain>
    </source>
</reference>
<feature type="domain" description="Glycosyl transferase family 1" evidence="1">
    <location>
        <begin position="190"/>
        <end position="320"/>
    </location>
</feature>
<name>K0IKS6_NITGG</name>
<dbReference type="OrthoDB" id="132546at2157"/>
<dbReference type="Proteomes" id="UP000008037">
    <property type="component" value="Chromosome"/>
</dbReference>
<proteinExistence type="predicted"/>
<dbReference type="GO" id="GO:0004377">
    <property type="term" value="F:GDP-Man:Man(3)GlcNAc(2)-PP-Dol alpha-1,2-mannosyltransferase activity"/>
    <property type="evidence" value="ECO:0007669"/>
    <property type="project" value="InterPro"/>
</dbReference>
<dbReference type="PANTHER" id="PTHR45919">
    <property type="entry name" value="GDP-MAN:MAN(3)GLCNAC(2)-PP-DOL ALPHA-1,2-MANNOSYLTRANSFERASE"/>
    <property type="match status" value="1"/>
</dbReference>
<dbReference type="RefSeq" id="WP_015020482.1">
    <property type="nucleotide sequence ID" value="NC_018719.1"/>
</dbReference>
<dbReference type="GO" id="GO:0016020">
    <property type="term" value="C:membrane"/>
    <property type="evidence" value="ECO:0007669"/>
    <property type="project" value="TreeGrafter"/>
</dbReference>
<dbReference type="InterPro" id="IPR001296">
    <property type="entry name" value="Glyco_trans_1"/>
</dbReference>
<dbReference type="SUPFAM" id="SSF53756">
    <property type="entry name" value="UDP-Glycosyltransferase/glycogen phosphorylase"/>
    <property type="match status" value="1"/>
</dbReference>
<evidence type="ECO:0000259" key="1">
    <source>
        <dbReference type="Pfam" id="PF00534"/>
    </source>
</evidence>
<dbReference type="BioCyc" id="CNIT1237085:G1324-3032-MONOMER"/>
<keyword evidence="2" id="KW-0808">Transferase</keyword>
<dbReference type="AlphaFoldDB" id="K0IKS6"/>
<dbReference type="FunCoup" id="K0IKS6">
    <property type="interactions" value="75"/>
</dbReference>
<dbReference type="PANTHER" id="PTHR45919:SF1">
    <property type="entry name" value="GDP-MAN:MAN(3)GLCNAC(2)-PP-DOL ALPHA-1,2-MANNOSYLTRANSFERASE"/>
    <property type="match status" value="1"/>
</dbReference>
<organism evidence="2 3">
    <name type="scientific">Nitrososphaera gargensis (strain Ga9.2)</name>
    <dbReference type="NCBI Taxonomy" id="1237085"/>
    <lineage>
        <taxon>Archaea</taxon>
        <taxon>Nitrososphaerota</taxon>
        <taxon>Nitrososphaeria</taxon>
        <taxon>Nitrososphaerales</taxon>
        <taxon>Nitrososphaeraceae</taxon>
        <taxon>Nitrososphaera</taxon>
    </lineage>
</organism>
<accession>K0IKS6</accession>
<dbReference type="HOGENOM" id="CLU_017896_3_0_2"/>
<dbReference type="Pfam" id="PF00534">
    <property type="entry name" value="Glycos_transf_1"/>
    <property type="match status" value="1"/>
</dbReference>
<dbReference type="Gene3D" id="3.40.50.2000">
    <property type="entry name" value="Glycogen Phosphorylase B"/>
    <property type="match status" value="2"/>
</dbReference>
<evidence type="ECO:0000313" key="3">
    <source>
        <dbReference type="Proteomes" id="UP000008037"/>
    </source>
</evidence>
<dbReference type="STRING" id="1237085.Ngar_c30320"/>
<dbReference type="InterPro" id="IPR038013">
    <property type="entry name" value="ALG11"/>
</dbReference>
<dbReference type="GeneID" id="13796842"/>
<dbReference type="PATRIC" id="fig|1237085.11.peg.3002"/>
<gene>
    <name evidence="2" type="ordered locus">Ngar_c30320</name>
</gene>
<evidence type="ECO:0000313" key="2">
    <source>
        <dbReference type="EMBL" id="AFU59948.1"/>
    </source>
</evidence>
<dbReference type="KEGG" id="nga:Ngar_c30320"/>
<dbReference type="InParanoid" id="K0IKS6"/>
<sequence length="385" mass="43543">MNIGVVHHSLDGKGGSGRLAINTIELLKDMGFYVILIICQRPNLEKLKTTYNKDIHVDRIKALFPAQIRAFGIYQRMLTLIPAALTNVDLLISTHGDLLPYHITNRCPLISYCHYPTIALSMDGGASRYTNSLLWRSYFAPYERMTRYLSKPAHVRGRVLTNSKFSKNAITRLYPDIEPTIVYPSADTKSFKKALMSDKREDKILVLCRFTPEKSIENALILAKKLHTKTTIIGSLIPSNRYYFDHLVQMSRSLGIEDLIEFKPNASFNAIIEEMFKSKVYLHTMRGEHFGISIVEAMSAGLIPVVPDYGGCAEIVPEEYQYDGIDTAYATIQSALDASFSDRKRVSDIADLFSDNTFKMSMKKIVEQELGVRPSERLRHTATEA</sequence>
<protein>
    <submittedName>
        <fullName evidence="2">Putative glycosyl transferase group 1</fullName>
    </submittedName>
</protein>
<dbReference type="GO" id="GO:0006487">
    <property type="term" value="P:protein N-linked glycosylation"/>
    <property type="evidence" value="ECO:0007669"/>
    <property type="project" value="TreeGrafter"/>
</dbReference>